<name>A0A7X0EZ02_9ACTN</name>
<dbReference type="EMBL" id="JACHJB010000001">
    <property type="protein sequence ID" value="MBB6346310.1"/>
    <property type="molecule type" value="Genomic_DNA"/>
</dbReference>
<feature type="transmembrane region" description="Helical" evidence="1">
    <location>
        <begin position="354"/>
        <end position="374"/>
    </location>
</feature>
<feature type="transmembrane region" description="Helical" evidence="1">
    <location>
        <begin position="386"/>
        <end position="406"/>
    </location>
</feature>
<evidence type="ECO:0000313" key="2">
    <source>
        <dbReference type="EMBL" id="MBB6346310.1"/>
    </source>
</evidence>
<reference evidence="2 3" key="1">
    <citation type="submission" date="2020-08" db="EMBL/GenBank/DDBJ databases">
        <title>Sequencing the genomes of 1000 actinobacteria strains.</title>
        <authorList>
            <person name="Klenk H.-P."/>
        </authorList>
    </citation>
    <scope>NUCLEOTIDE SEQUENCE [LARGE SCALE GENOMIC DNA]</scope>
    <source>
        <strain evidence="2 3">DSM 45913</strain>
    </source>
</reference>
<evidence type="ECO:0008006" key="4">
    <source>
        <dbReference type="Google" id="ProtNLM"/>
    </source>
</evidence>
<keyword evidence="1" id="KW-0812">Transmembrane</keyword>
<keyword evidence="3" id="KW-1185">Reference proteome</keyword>
<protein>
    <recommendedName>
        <fullName evidence="4">Exo-alpha-sialidase</fullName>
    </recommendedName>
</protein>
<evidence type="ECO:0000256" key="1">
    <source>
        <dbReference type="SAM" id="Phobius"/>
    </source>
</evidence>
<dbReference type="AlphaFoldDB" id="A0A7X0EZ02"/>
<evidence type="ECO:0000313" key="3">
    <source>
        <dbReference type="Proteomes" id="UP000583800"/>
    </source>
</evidence>
<keyword evidence="1" id="KW-0472">Membrane</keyword>
<dbReference type="SUPFAM" id="SSF50939">
    <property type="entry name" value="Sialidases"/>
    <property type="match status" value="1"/>
</dbReference>
<dbReference type="Gene3D" id="2.120.10.10">
    <property type="match status" value="1"/>
</dbReference>
<feature type="transmembrane region" description="Helical" evidence="1">
    <location>
        <begin position="444"/>
        <end position="465"/>
    </location>
</feature>
<keyword evidence="1" id="KW-1133">Transmembrane helix</keyword>
<dbReference type="InterPro" id="IPR036278">
    <property type="entry name" value="Sialidase_sf"/>
</dbReference>
<organism evidence="2 3">
    <name type="scientific">Nonomuraea muscovyensis</name>
    <dbReference type="NCBI Taxonomy" id="1124761"/>
    <lineage>
        <taxon>Bacteria</taxon>
        <taxon>Bacillati</taxon>
        <taxon>Actinomycetota</taxon>
        <taxon>Actinomycetes</taxon>
        <taxon>Streptosporangiales</taxon>
        <taxon>Streptosporangiaceae</taxon>
        <taxon>Nonomuraea</taxon>
    </lineage>
</organism>
<accession>A0A7X0EZ02</accession>
<dbReference type="RefSeq" id="WP_185084112.1">
    <property type="nucleotide sequence ID" value="NZ_JACHJB010000001.1"/>
</dbReference>
<feature type="transmembrane region" description="Helical" evidence="1">
    <location>
        <begin position="330"/>
        <end position="347"/>
    </location>
</feature>
<dbReference type="CDD" id="cd15482">
    <property type="entry name" value="Sialidase_non-viral"/>
    <property type="match status" value="1"/>
</dbReference>
<dbReference type="Proteomes" id="UP000583800">
    <property type="component" value="Unassembled WGS sequence"/>
</dbReference>
<sequence length="487" mass="50109">MTMVAAVVLLLNDHLLKQAHPGFVTGKLSDVAGLVVAPPLAALLLARRADLAVMLATGALFTLVKTTETGAQAASHLWTLAAGPSRVLADPTDLVALPALALAWWVRRRTLTPAPRPRPAAGGGPVATERWGPGAGRWRAVAGVALAVVAVTASGVYYPPPPVLAVRVEGQRVVVVAGYLAPDGPVQGLVSTDGGRTWSEETVAAPDGTGPVGAPSAACVPYQARRCYRVVPGRVAVEQSDDGGTTWHASWELSQGRIDVLARTHPTTDMTAARSRGLAVQPRPGGHVVVVASDAAGLTVRDVSGDWRHVGWPEFAAPWSADPVEGEREVAYVFALAVLLGALGSGMRRLHPPYMAFALLACGGLYYTTLRGFADHHLGEVRPVALALGAAATLLGVVVCLSLAAAGRARGRALLVGLAGAPLAFAAVYAPFHGWARGTPDSYGIAVAMAACLAVTVPAAVVALVRRQAAAPGPEDYLAGSSTSRPT</sequence>
<proteinExistence type="predicted"/>
<feature type="transmembrane region" description="Helical" evidence="1">
    <location>
        <begin position="413"/>
        <end position="432"/>
    </location>
</feature>
<gene>
    <name evidence="2" type="ORF">FHU36_002819</name>
</gene>
<comment type="caution">
    <text evidence="2">The sequence shown here is derived from an EMBL/GenBank/DDBJ whole genome shotgun (WGS) entry which is preliminary data.</text>
</comment>